<evidence type="ECO:0000256" key="6">
    <source>
        <dbReference type="SAM" id="Phobius"/>
    </source>
</evidence>
<feature type="domain" description="Signal transduction histidine kinase subgroup 3 dimerisation and phosphoacceptor" evidence="8">
    <location>
        <begin position="560"/>
        <end position="624"/>
    </location>
</feature>
<organism evidence="9 10">
    <name type="scientific">Lysinibacillus piscis</name>
    <dbReference type="NCBI Taxonomy" id="2518931"/>
    <lineage>
        <taxon>Bacteria</taxon>
        <taxon>Bacillati</taxon>
        <taxon>Bacillota</taxon>
        <taxon>Bacilli</taxon>
        <taxon>Bacillales</taxon>
        <taxon>Bacillaceae</taxon>
        <taxon>Lysinibacillus</taxon>
    </lineage>
</organism>
<dbReference type="InterPro" id="IPR036034">
    <property type="entry name" value="PDZ_sf"/>
</dbReference>
<dbReference type="SUPFAM" id="SSF50156">
    <property type="entry name" value="PDZ domain-like"/>
    <property type="match status" value="1"/>
</dbReference>
<dbReference type="Pfam" id="PF02518">
    <property type="entry name" value="HATPase_c"/>
    <property type="match status" value="1"/>
</dbReference>
<keyword evidence="6" id="KW-0472">Membrane</keyword>
<comment type="caution">
    <text evidence="9">The sequence shown here is derived from an EMBL/GenBank/DDBJ whole genome shotgun (WGS) entry which is preliminary data.</text>
</comment>
<dbReference type="InterPro" id="IPR011712">
    <property type="entry name" value="Sig_transdc_His_kin_sub3_dim/P"/>
</dbReference>
<dbReference type="InterPro" id="IPR050482">
    <property type="entry name" value="Sensor_HK_TwoCompSys"/>
</dbReference>
<keyword evidence="6" id="KW-0812">Transmembrane</keyword>
<evidence type="ECO:0000313" key="10">
    <source>
        <dbReference type="Proteomes" id="UP001065593"/>
    </source>
</evidence>
<comment type="catalytic activity">
    <reaction evidence="1">
        <text>ATP + protein L-histidine = ADP + protein N-phospho-L-histidine.</text>
        <dbReference type="EC" id="2.7.13.3"/>
    </reaction>
</comment>
<keyword evidence="4 9" id="KW-0418">Kinase</keyword>
<evidence type="ECO:0000256" key="4">
    <source>
        <dbReference type="ARBA" id="ARBA00022777"/>
    </source>
</evidence>
<dbReference type="CDD" id="cd16917">
    <property type="entry name" value="HATPase_UhpB-NarQ-NarX-like"/>
    <property type="match status" value="1"/>
</dbReference>
<protein>
    <recommendedName>
        <fullName evidence="2">histidine kinase</fullName>
        <ecNumber evidence="2">2.7.13.3</ecNumber>
    </recommendedName>
</protein>
<keyword evidence="3" id="KW-0808">Transferase</keyword>
<feature type="transmembrane region" description="Helical" evidence="6">
    <location>
        <begin position="333"/>
        <end position="353"/>
    </location>
</feature>
<evidence type="ECO:0000256" key="5">
    <source>
        <dbReference type="ARBA" id="ARBA00023012"/>
    </source>
</evidence>
<feature type="transmembrane region" description="Helical" evidence="6">
    <location>
        <begin position="268"/>
        <end position="287"/>
    </location>
</feature>
<evidence type="ECO:0000259" key="7">
    <source>
        <dbReference type="Pfam" id="PF02518"/>
    </source>
</evidence>
<feature type="transmembrane region" description="Helical" evidence="6">
    <location>
        <begin position="114"/>
        <end position="137"/>
    </location>
</feature>
<dbReference type="Gene3D" id="3.30.565.10">
    <property type="entry name" value="Histidine kinase-like ATPase, C-terminal domain"/>
    <property type="match status" value="1"/>
</dbReference>
<feature type="transmembrane region" description="Helical" evidence="6">
    <location>
        <begin position="144"/>
        <end position="164"/>
    </location>
</feature>
<accession>A0ABQ5NK29</accession>
<feature type="transmembrane region" description="Helical" evidence="6">
    <location>
        <begin position="293"/>
        <end position="313"/>
    </location>
</feature>
<feature type="transmembrane region" description="Helical" evidence="6">
    <location>
        <begin position="359"/>
        <end position="377"/>
    </location>
</feature>
<dbReference type="RefSeq" id="WP_309297435.1">
    <property type="nucleotide sequence ID" value="NZ_BRZA01000002.1"/>
</dbReference>
<reference evidence="9" key="1">
    <citation type="submission" date="2022-08" db="EMBL/GenBank/DDBJ databases">
        <title>Draft genome sequence of Lysinibacillus sp. strain KH24.</title>
        <authorList>
            <person name="Kanbe H."/>
            <person name="Itoh H."/>
        </authorList>
    </citation>
    <scope>NUCLEOTIDE SEQUENCE</scope>
    <source>
        <strain evidence="9">KH24</strain>
    </source>
</reference>
<dbReference type="Proteomes" id="UP001065593">
    <property type="component" value="Unassembled WGS sequence"/>
</dbReference>
<feature type="transmembrane region" description="Helical" evidence="6">
    <location>
        <begin position="7"/>
        <end position="27"/>
    </location>
</feature>
<feature type="transmembrane region" description="Helical" evidence="6">
    <location>
        <begin position="240"/>
        <end position="261"/>
    </location>
</feature>
<evidence type="ECO:0000313" key="9">
    <source>
        <dbReference type="EMBL" id="GLC88726.1"/>
    </source>
</evidence>
<dbReference type="SUPFAM" id="SSF55874">
    <property type="entry name" value="ATPase domain of HSP90 chaperone/DNA topoisomerase II/histidine kinase"/>
    <property type="match status" value="1"/>
</dbReference>
<sequence length="773" mass="90777">MFIKSKWFWFTISLYILLGIYSLTITYSKPNINIVLEEINGAWIISDFFYKDWAENKQISIGDTVIQVDGRNVEDITNVKRNLSIRRANDLTLQKENGRLVHIKVNITEIPSQFYYIFVVPFCYYLLSLIISCYLYFKHKQDLLLNLLILFILTISLAYASIGASGVQNSIGIIVNRGSMILCLVLLIHFLKQYFEFLNIKWVFIDKIIWLYLIPVLIVFFGVYSVFYTNIYQLLSQFTLAIFLVLLVVVLGIIIAGYFIYKLTPLKVLLISVVTPFLPFLVLYVVPKLLSKQPIISAEVCSLFLMLIPYSFIFTQLTERIFDIQYYITRLRYYVNFSLVYALWIGLGMYWFTDISFSKISKLLVFACISLVMLFFIKEKIDYRKRKILFSTKGDYIHRLYTTIDSIGRVIKINDLLERFAKEVALHLEIDHTYVVTYNLETHQIHSTSQSKRFTQEQIDEILLEKLHVGTIKKTEHFYVAFIHQDIQFKRILVIDHHQSITLKDEELLWLELLILYVNNFIENTKQVEELLNQLKNVHEVDRNQLPWLNKLLWIRFEEEKYQLAQELHDTNLQEQLHIAREMDVLVHTRDVQSIQSKLSEIHEHMLTSLSDLRSYCENLKPPLLDTLGLSAALDKLLQKMQRRVPFVLRYTVDRLYLEDERLNLMIFRLFQELLNNALKHSQAKTVDIHLLETKEGFEIIYADDGVGCNIDEIVLRESMGIRGMQERVQAFNGQFIIQSTVGKGMSIRITVNEREYTQTNPDEAIANPFMPS</sequence>
<evidence type="ECO:0000259" key="8">
    <source>
        <dbReference type="Pfam" id="PF07730"/>
    </source>
</evidence>
<evidence type="ECO:0000256" key="3">
    <source>
        <dbReference type="ARBA" id="ARBA00022679"/>
    </source>
</evidence>
<keyword evidence="5" id="KW-0902">Two-component regulatory system</keyword>
<feature type="transmembrane region" description="Helical" evidence="6">
    <location>
        <begin position="170"/>
        <end position="188"/>
    </location>
</feature>
<keyword evidence="6" id="KW-1133">Transmembrane helix</keyword>
<dbReference type="GO" id="GO:0016301">
    <property type="term" value="F:kinase activity"/>
    <property type="evidence" value="ECO:0007669"/>
    <property type="project" value="UniProtKB-KW"/>
</dbReference>
<gene>
    <name evidence="9" type="ORF">LYSBPC_18530</name>
</gene>
<keyword evidence="10" id="KW-1185">Reference proteome</keyword>
<name>A0ABQ5NK29_9BACI</name>
<feature type="domain" description="Histidine kinase/HSP90-like ATPase" evidence="7">
    <location>
        <begin position="667"/>
        <end position="754"/>
    </location>
</feature>
<dbReference type="InterPro" id="IPR003594">
    <property type="entry name" value="HATPase_dom"/>
</dbReference>
<evidence type="ECO:0000256" key="1">
    <source>
        <dbReference type="ARBA" id="ARBA00000085"/>
    </source>
</evidence>
<dbReference type="Pfam" id="PF07730">
    <property type="entry name" value="HisKA_3"/>
    <property type="match status" value="1"/>
</dbReference>
<dbReference type="InterPro" id="IPR036890">
    <property type="entry name" value="HATPase_C_sf"/>
</dbReference>
<dbReference type="PANTHER" id="PTHR24421">
    <property type="entry name" value="NITRATE/NITRITE SENSOR PROTEIN NARX-RELATED"/>
    <property type="match status" value="1"/>
</dbReference>
<dbReference type="PANTHER" id="PTHR24421:SF60">
    <property type="entry name" value="SENSOR HISTIDINE KINASE COMP"/>
    <property type="match status" value="1"/>
</dbReference>
<dbReference type="EC" id="2.7.13.3" evidence="2"/>
<evidence type="ECO:0000256" key="2">
    <source>
        <dbReference type="ARBA" id="ARBA00012438"/>
    </source>
</evidence>
<dbReference type="EMBL" id="BRZA01000002">
    <property type="protein sequence ID" value="GLC88726.1"/>
    <property type="molecule type" value="Genomic_DNA"/>
</dbReference>
<proteinExistence type="predicted"/>
<feature type="transmembrane region" description="Helical" evidence="6">
    <location>
        <begin position="209"/>
        <end position="228"/>
    </location>
</feature>